<dbReference type="PANTHER" id="PTHR43730:SF1">
    <property type="entry name" value="BETA-MANNOSIDASE"/>
    <property type="match status" value="1"/>
</dbReference>
<evidence type="ECO:0000259" key="11">
    <source>
        <dbReference type="Pfam" id="PF17753"/>
    </source>
</evidence>
<gene>
    <name evidence="13" type="ORF">ONE63_002924</name>
</gene>
<dbReference type="InterPro" id="IPR008979">
    <property type="entry name" value="Galactose-bd-like_sf"/>
</dbReference>
<dbReference type="InterPro" id="IPR036156">
    <property type="entry name" value="Beta-gal/glucu_dom_sf"/>
</dbReference>
<dbReference type="FunFam" id="3.20.20.80:FF:000035">
    <property type="entry name" value="Mannosidase beta"/>
    <property type="match status" value="1"/>
</dbReference>
<reference evidence="13" key="1">
    <citation type="submission" date="2022-12" db="EMBL/GenBank/DDBJ databases">
        <title>Chromosome-level genome assembly of the bean flower thrips Megalurothrips usitatus.</title>
        <authorList>
            <person name="Ma L."/>
            <person name="Liu Q."/>
            <person name="Li H."/>
            <person name="Cai W."/>
        </authorList>
    </citation>
    <scope>NUCLEOTIDE SEQUENCE</scope>
    <source>
        <strain evidence="13">Cailab_2022a</strain>
    </source>
</reference>
<evidence type="ECO:0000313" key="13">
    <source>
        <dbReference type="EMBL" id="KAJ1521239.1"/>
    </source>
</evidence>
<dbReference type="GO" id="GO:0004567">
    <property type="term" value="F:beta-mannosidase activity"/>
    <property type="evidence" value="ECO:0007669"/>
    <property type="project" value="UniProtKB-EC"/>
</dbReference>
<evidence type="ECO:0000313" key="14">
    <source>
        <dbReference type="Proteomes" id="UP001075354"/>
    </source>
</evidence>
<keyword evidence="5" id="KW-0732">Signal</keyword>
<evidence type="ECO:0000256" key="4">
    <source>
        <dbReference type="ARBA" id="ARBA00012754"/>
    </source>
</evidence>
<dbReference type="Proteomes" id="UP001075354">
    <property type="component" value="Chromosome 13"/>
</dbReference>
<dbReference type="Pfam" id="PF22666">
    <property type="entry name" value="Glyco_hydro_2_N2"/>
    <property type="match status" value="1"/>
</dbReference>
<evidence type="ECO:0000256" key="3">
    <source>
        <dbReference type="ARBA" id="ARBA00007401"/>
    </source>
</evidence>
<keyword evidence="7" id="KW-0325">Glycoprotein</keyword>
<dbReference type="SUPFAM" id="SSF51445">
    <property type="entry name" value="(Trans)glycosidases"/>
    <property type="match status" value="1"/>
</dbReference>
<dbReference type="Gene3D" id="2.60.120.260">
    <property type="entry name" value="Galactose-binding domain-like"/>
    <property type="match status" value="1"/>
</dbReference>
<dbReference type="GO" id="GO:0005764">
    <property type="term" value="C:lysosome"/>
    <property type="evidence" value="ECO:0007669"/>
    <property type="project" value="UniProtKB-SubCell"/>
</dbReference>
<dbReference type="InterPro" id="IPR013783">
    <property type="entry name" value="Ig-like_fold"/>
</dbReference>
<organism evidence="13 14">
    <name type="scientific">Megalurothrips usitatus</name>
    <name type="common">bean blossom thrips</name>
    <dbReference type="NCBI Taxonomy" id="439358"/>
    <lineage>
        <taxon>Eukaryota</taxon>
        <taxon>Metazoa</taxon>
        <taxon>Ecdysozoa</taxon>
        <taxon>Arthropoda</taxon>
        <taxon>Hexapoda</taxon>
        <taxon>Insecta</taxon>
        <taxon>Pterygota</taxon>
        <taxon>Neoptera</taxon>
        <taxon>Paraneoptera</taxon>
        <taxon>Thysanoptera</taxon>
        <taxon>Terebrantia</taxon>
        <taxon>Thripoidea</taxon>
        <taxon>Thripidae</taxon>
        <taxon>Megalurothrips</taxon>
    </lineage>
</organism>
<dbReference type="Gene3D" id="2.60.40.10">
    <property type="entry name" value="Immunoglobulins"/>
    <property type="match status" value="2"/>
</dbReference>
<evidence type="ECO:0000256" key="6">
    <source>
        <dbReference type="ARBA" id="ARBA00022801"/>
    </source>
</evidence>
<proteinExistence type="inferred from homology"/>
<keyword evidence="6" id="KW-0378">Hydrolase</keyword>
<dbReference type="InterPro" id="IPR041625">
    <property type="entry name" value="Beta-mannosidase_Ig"/>
</dbReference>
<comment type="catalytic activity">
    <reaction evidence="1">
        <text>Hydrolysis of terminal, non-reducing beta-D-mannose residues in beta-D-mannosides.</text>
        <dbReference type="EC" id="3.2.1.25"/>
    </reaction>
</comment>
<protein>
    <recommendedName>
        <fullName evidence="4">beta-mannosidase</fullName>
        <ecNumber evidence="4">3.2.1.25</ecNumber>
    </recommendedName>
    <alternativeName>
        <fullName evidence="10">Mannanase</fullName>
    </alternativeName>
</protein>
<comment type="subcellular location">
    <subcellularLocation>
        <location evidence="2">Lysosome</location>
    </subcellularLocation>
</comment>
<dbReference type="SUPFAM" id="SSF49785">
    <property type="entry name" value="Galactose-binding domain-like"/>
    <property type="match status" value="1"/>
</dbReference>
<comment type="similarity">
    <text evidence="3">Belongs to the glycosyl hydrolase 2 family.</text>
</comment>
<keyword evidence="14" id="KW-1185">Reference proteome</keyword>
<dbReference type="SUPFAM" id="SSF49303">
    <property type="entry name" value="beta-Galactosidase/glucuronidase domain"/>
    <property type="match status" value="1"/>
</dbReference>
<evidence type="ECO:0000256" key="1">
    <source>
        <dbReference type="ARBA" id="ARBA00000829"/>
    </source>
</evidence>
<feature type="domain" description="Beta-mannosidase Ig-fold" evidence="11">
    <location>
        <begin position="811"/>
        <end position="878"/>
    </location>
</feature>
<dbReference type="InterPro" id="IPR017853">
    <property type="entry name" value="GH"/>
</dbReference>
<dbReference type="GO" id="GO:0006516">
    <property type="term" value="P:glycoprotein catabolic process"/>
    <property type="evidence" value="ECO:0007669"/>
    <property type="project" value="TreeGrafter"/>
</dbReference>
<evidence type="ECO:0000256" key="7">
    <source>
        <dbReference type="ARBA" id="ARBA00023180"/>
    </source>
</evidence>
<dbReference type="Pfam" id="PF17753">
    <property type="entry name" value="Ig_mannosidase"/>
    <property type="match status" value="1"/>
</dbReference>
<dbReference type="EMBL" id="JAPTSV010000013">
    <property type="protein sequence ID" value="KAJ1521239.1"/>
    <property type="molecule type" value="Genomic_DNA"/>
</dbReference>
<dbReference type="Gene3D" id="3.20.20.80">
    <property type="entry name" value="Glycosidases"/>
    <property type="match status" value="1"/>
</dbReference>
<dbReference type="PANTHER" id="PTHR43730">
    <property type="entry name" value="BETA-MANNOSIDASE"/>
    <property type="match status" value="1"/>
</dbReference>
<accession>A0AAV7X9E2</accession>
<name>A0AAV7X9E2_9NEOP</name>
<evidence type="ECO:0000256" key="8">
    <source>
        <dbReference type="ARBA" id="ARBA00023228"/>
    </source>
</evidence>
<dbReference type="InterPro" id="IPR054593">
    <property type="entry name" value="Beta-mannosidase-like_N2"/>
</dbReference>
<sequence>MSIGLQVAGTVPGGVYSDLRASRQLPRDIFYRFNDEEYRWVSKENWTYDRSFQVSSEALAKAKQILVLDGVDTVADVYLNGQLLGKSDNMFVRLRYDVKGVLKDGANLLEVRFTSPVLVARQRAAEQAKQYVVPPECPDVHYRGECGVNHLRKMQASFAWDWGPAFPSMGLWKGVHLESYDEAVLRDVVFSSRPTGVAWKSTVRVHWETGAGGGGHPPVGKLAAALIGPDGAVAASKEVVVTLAADRDGTGHTDLSLSVPKSAARLWWPSGHGPQDLYHLNVSLRSAEAAGGGGGGWDHVSVRVGLRTVELVQEEVLAGQPDKGLTYYFRVNGAPVFAKGSNWIPAHVLPELGADRAVVRHLLLSAKEANMNMLRVWGGGVYESDTFYQLADELGILVWQDLMFACAMYPTGRAFLRSVDAEVRQQYRRLAHHPSVALWAGNNENEAALRGNWYGTARLGGFDQFRRDYVKLYVDTARAAVRDEGSTAPFVVSSPSNGAESEAEGFVAKNPYSELYGDDHHYDYTSDGWNPAVFRHTRFGSEYGFMSWPSRTTMMTATDPEHADEDLALGSELAASRQHHPGGNLEMALQILQHLPLPADFNKSEHFDTFVYYSQIYQAMATKTETEFLRRSQNLLTPRGEGRTMGALYWQLNDVWQAPSWASIDFGGRWKMLHHMAVDFFAPLIVSPHVDGGDLRVDVVCDDPRHDVVLVRTDVLGWDSFRPRTRRVDSVRLRGAGSTPRALAAPLEALLQEAGCHDRRCVLRFRLTSANGSATEGPDNYLFPRSPKDTLMPNATLQVTSVRGPLPGTRHQRWDYALRLTASSPAAFVWLDAGPHPGRFSRNGFHLTDAAGVELRFHTDERVAADSLAADIRVTALNGAATGGRHRTHDRKRRPGH</sequence>
<evidence type="ECO:0000259" key="12">
    <source>
        <dbReference type="Pfam" id="PF22666"/>
    </source>
</evidence>
<evidence type="ECO:0000256" key="9">
    <source>
        <dbReference type="ARBA" id="ARBA00023295"/>
    </source>
</evidence>
<evidence type="ECO:0000256" key="5">
    <source>
        <dbReference type="ARBA" id="ARBA00022729"/>
    </source>
</evidence>
<dbReference type="AlphaFoldDB" id="A0AAV7X9E2"/>
<evidence type="ECO:0000256" key="10">
    <source>
        <dbReference type="ARBA" id="ARBA00033445"/>
    </source>
</evidence>
<dbReference type="EC" id="3.2.1.25" evidence="4"/>
<feature type="domain" description="Beta-mannosidase-like galactose-binding" evidence="12">
    <location>
        <begin position="8"/>
        <end position="173"/>
    </location>
</feature>
<dbReference type="InterPro" id="IPR050887">
    <property type="entry name" value="Beta-mannosidase_GH2"/>
</dbReference>
<dbReference type="FunFam" id="2.60.120.260:FF:000060">
    <property type="entry name" value="Probable beta-mannosidase"/>
    <property type="match status" value="1"/>
</dbReference>
<keyword evidence="9" id="KW-0326">Glycosidase</keyword>
<comment type="caution">
    <text evidence="13">The sequence shown here is derived from an EMBL/GenBank/DDBJ whole genome shotgun (WGS) entry which is preliminary data.</text>
</comment>
<keyword evidence="8" id="KW-0458">Lysosome</keyword>
<evidence type="ECO:0000256" key="2">
    <source>
        <dbReference type="ARBA" id="ARBA00004371"/>
    </source>
</evidence>